<dbReference type="PANTHER" id="PTHR31630">
    <property type="entry name" value="PHYTANOYL-COA DIOXYGENASE-RELATED-RELATED"/>
    <property type="match status" value="1"/>
</dbReference>
<accession>W3WUX0</accession>
<protein>
    <submittedName>
        <fullName evidence="1">Uncharacterized protein</fullName>
    </submittedName>
</protein>
<evidence type="ECO:0000313" key="1">
    <source>
        <dbReference type="EMBL" id="ETS77630.1"/>
    </source>
</evidence>
<sequence length="172" mass="19566">MGANVPVPESLQPPPVPDALTGQYTDFRAELQEKGYAALKRAIPRERAEEYRQKAYDWLQSFSTKFDFNNRETWIEKNLPVMNHIIRAFGGYGLVHEKFTWDARQEPGVLDGFASIWGTRELLASFDGLNISLPNHADLAARKGWEHVDQSPLKRGLQCVQGIILRINDLCI</sequence>
<dbReference type="HOGENOM" id="CLU_1555797_0_0_1"/>
<reference evidence="2" key="1">
    <citation type="journal article" date="2015" name="BMC Genomics">
        <title>Genomic and transcriptomic analysis of the endophytic fungus Pestalotiopsis fici reveals its lifestyle and high potential for synthesis of natural products.</title>
        <authorList>
            <person name="Wang X."/>
            <person name="Zhang X."/>
            <person name="Liu L."/>
            <person name="Xiang M."/>
            <person name="Wang W."/>
            <person name="Sun X."/>
            <person name="Che Y."/>
            <person name="Guo L."/>
            <person name="Liu G."/>
            <person name="Guo L."/>
            <person name="Wang C."/>
            <person name="Yin W.B."/>
            <person name="Stadler M."/>
            <person name="Zhang X."/>
            <person name="Liu X."/>
        </authorList>
    </citation>
    <scope>NUCLEOTIDE SEQUENCE [LARGE SCALE GENOMIC DNA]</scope>
    <source>
        <strain evidence="2">W106-1 / CGMCC3.15140</strain>
    </source>
</reference>
<keyword evidence="2" id="KW-1185">Reference proteome</keyword>
<dbReference type="GeneID" id="19274705"/>
<dbReference type="AlphaFoldDB" id="W3WUX0"/>
<dbReference type="OMA" id="NNRETWI"/>
<dbReference type="InParanoid" id="W3WUX0"/>
<name>W3WUX0_PESFW</name>
<dbReference type="PANTHER" id="PTHR31630:SF6">
    <property type="entry name" value="PHYTANOYL-COA DIOXYGENASE-RELATED"/>
    <property type="match status" value="1"/>
</dbReference>
<dbReference type="OrthoDB" id="445007at2759"/>
<dbReference type="SUPFAM" id="SSF51197">
    <property type="entry name" value="Clavaminate synthase-like"/>
    <property type="match status" value="1"/>
</dbReference>
<organism evidence="1 2">
    <name type="scientific">Pestalotiopsis fici (strain W106-1 / CGMCC3.15140)</name>
    <dbReference type="NCBI Taxonomy" id="1229662"/>
    <lineage>
        <taxon>Eukaryota</taxon>
        <taxon>Fungi</taxon>
        <taxon>Dikarya</taxon>
        <taxon>Ascomycota</taxon>
        <taxon>Pezizomycotina</taxon>
        <taxon>Sordariomycetes</taxon>
        <taxon>Xylariomycetidae</taxon>
        <taxon>Amphisphaeriales</taxon>
        <taxon>Sporocadaceae</taxon>
        <taxon>Pestalotiopsis</taxon>
    </lineage>
</organism>
<dbReference type="EMBL" id="KI912115">
    <property type="protein sequence ID" value="ETS77630.1"/>
    <property type="molecule type" value="Genomic_DNA"/>
</dbReference>
<dbReference type="KEGG" id="pfy:PFICI_09692"/>
<dbReference type="eggNOG" id="ENOG502QZ63">
    <property type="taxonomic scope" value="Eukaryota"/>
</dbReference>
<dbReference type="Proteomes" id="UP000030651">
    <property type="component" value="Unassembled WGS sequence"/>
</dbReference>
<evidence type="ECO:0000313" key="2">
    <source>
        <dbReference type="Proteomes" id="UP000030651"/>
    </source>
</evidence>
<proteinExistence type="predicted"/>
<gene>
    <name evidence="1" type="ORF">PFICI_09692</name>
</gene>
<dbReference type="RefSeq" id="XP_007836464.1">
    <property type="nucleotide sequence ID" value="XM_007838273.1"/>
</dbReference>